<dbReference type="GO" id="GO:0008270">
    <property type="term" value="F:zinc ion binding"/>
    <property type="evidence" value="ECO:0007669"/>
    <property type="project" value="UniProtKB-KW"/>
</dbReference>
<dbReference type="EMBL" id="JAWWNJ010000037">
    <property type="protein sequence ID" value="KAK7022670.1"/>
    <property type="molecule type" value="Genomic_DNA"/>
</dbReference>
<keyword evidence="1" id="KW-0862">Zinc</keyword>
<sequence>MGSAQLYMSLPTSFPFTLAPPNDKEAPYSPTCSPYEGLYRESPPLTPSIHFWSSPSPACTVVPTELAMHVDRHSSFPDCAHEHNDIMMVPGISWDQLPTPTSLSTASFEQPHFWTRTAHVRDRDAQEQESLEGGGLSGGDAVNAAFLQLLDSQEVGRKDEHDVLKLLLRKRFFPPHELLKLVDWRQLRSLATRSVSWLVDSATACRHPGYSPKTLDASLVSQWQFDEHPFLYNLQSSSPALPSTGHRDVNLIPRCPSPLISTDNSLNHALKLSPSTPSQVPLFVEAPSPPPVAVSPPLLPESLPSNFLGLPASNESPPTLDLVNPIADISPTITITRPSSITPDIAPPMESTPPPHPDNLHDLETSSTHIITAATDTPLAPKRRCEHCQTENTAQWRTHPEKDGHLCNACGQYLLRQGKPRPLDTINQAKSRPPRAAKDDFLVPPPRSVVPEKRGGEVIMRVFSKSARRNSHSGETSIGVDTAV</sequence>
<dbReference type="Gene3D" id="3.30.50.10">
    <property type="entry name" value="Erythroid Transcription Factor GATA-1, subunit A"/>
    <property type="match status" value="1"/>
</dbReference>
<name>A0AAW0B9J9_9AGAR</name>
<evidence type="ECO:0000256" key="2">
    <source>
        <dbReference type="SAM" id="MobiDB-lite"/>
    </source>
</evidence>
<dbReference type="PROSITE" id="PS50114">
    <property type="entry name" value="GATA_ZN_FINGER_2"/>
    <property type="match status" value="1"/>
</dbReference>
<comment type="caution">
    <text evidence="4">The sequence shown here is derived from an EMBL/GenBank/DDBJ whole genome shotgun (WGS) entry which is preliminary data.</text>
</comment>
<proteinExistence type="predicted"/>
<keyword evidence="5" id="KW-1185">Reference proteome</keyword>
<organism evidence="4 5">
    <name type="scientific">Favolaschia claudopus</name>
    <dbReference type="NCBI Taxonomy" id="2862362"/>
    <lineage>
        <taxon>Eukaryota</taxon>
        <taxon>Fungi</taxon>
        <taxon>Dikarya</taxon>
        <taxon>Basidiomycota</taxon>
        <taxon>Agaricomycotina</taxon>
        <taxon>Agaricomycetes</taxon>
        <taxon>Agaricomycetidae</taxon>
        <taxon>Agaricales</taxon>
        <taxon>Marasmiineae</taxon>
        <taxon>Mycenaceae</taxon>
        <taxon>Favolaschia</taxon>
    </lineage>
</organism>
<evidence type="ECO:0000313" key="5">
    <source>
        <dbReference type="Proteomes" id="UP001362999"/>
    </source>
</evidence>
<keyword evidence="1" id="KW-0479">Metal-binding</keyword>
<dbReference type="GO" id="GO:0043565">
    <property type="term" value="F:sequence-specific DNA binding"/>
    <property type="evidence" value="ECO:0007669"/>
    <property type="project" value="InterPro"/>
</dbReference>
<dbReference type="SMART" id="SM00401">
    <property type="entry name" value="ZnF_GATA"/>
    <property type="match status" value="1"/>
</dbReference>
<dbReference type="CDD" id="cd00202">
    <property type="entry name" value="ZnF_GATA"/>
    <property type="match status" value="1"/>
</dbReference>
<protein>
    <recommendedName>
        <fullName evidence="3">GATA-type domain-containing protein</fullName>
    </recommendedName>
</protein>
<accession>A0AAW0B9J9</accession>
<evidence type="ECO:0000256" key="1">
    <source>
        <dbReference type="PROSITE-ProRule" id="PRU00094"/>
    </source>
</evidence>
<dbReference type="InterPro" id="IPR013088">
    <property type="entry name" value="Znf_NHR/GATA"/>
</dbReference>
<evidence type="ECO:0000313" key="4">
    <source>
        <dbReference type="EMBL" id="KAK7022670.1"/>
    </source>
</evidence>
<evidence type="ECO:0000259" key="3">
    <source>
        <dbReference type="PROSITE" id="PS50114"/>
    </source>
</evidence>
<dbReference type="Proteomes" id="UP001362999">
    <property type="component" value="Unassembled WGS sequence"/>
</dbReference>
<dbReference type="Pfam" id="PF00320">
    <property type="entry name" value="GATA"/>
    <property type="match status" value="1"/>
</dbReference>
<feature type="domain" description="GATA-type" evidence="3">
    <location>
        <begin position="379"/>
        <end position="435"/>
    </location>
</feature>
<reference evidence="4 5" key="1">
    <citation type="journal article" date="2024" name="J Genomics">
        <title>Draft genome sequencing and assembly of Favolaschia claudopus CIRM-BRFM 2984 isolated from oak limbs.</title>
        <authorList>
            <person name="Navarro D."/>
            <person name="Drula E."/>
            <person name="Chaduli D."/>
            <person name="Cazenave R."/>
            <person name="Ahrendt S."/>
            <person name="Wang J."/>
            <person name="Lipzen A."/>
            <person name="Daum C."/>
            <person name="Barry K."/>
            <person name="Grigoriev I.V."/>
            <person name="Favel A."/>
            <person name="Rosso M.N."/>
            <person name="Martin F."/>
        </authorList>
    </citation>
    <scope>NUCLEOTIDE SEQUENCE [LARGE SCALE GENOMIC DNA]</scope>
    <source>
        <strain evidence="4 5">CIRM-BRFM 2984</strain>
    </source>
</reference>
<gene>
    <name evidence="4" type="ORF">R3P38DRAFT_2961718</name>
</gene>
<dbReference type="GO" id="GO:0006355">
    <property type="term" value="P:regulation of DNA-templated transcription"/>
    <property type="evidence" value="ECO:0007669"/>
    <property type="project" value="InterPro"/>
</dbReference>
<dbReference type="InterPro" id="IPR000679">
    <property type="entry name" value="Znf_GATA"/>
</dbReference>
<feature type="region of interest" description="Disordered" evidence="2">
    <location>
        <begin position="427"/>
        <end position="449"/>
    </location>
</feature>
<dbReference type="SUPFAM" id="SSF57716">
    <property type="entry name" value="Glucocorticoid receptor-like (DNA-binding domain)"/>
    <property type="match status" value="1"/>
</dbReference>
<dbReference type="AlphaFoldDB" id="A0AAW0B9J9"/>
<keyword evidence="1" id="KW-0863">Zinc-finger</keyword>